<dbReference type="Proteomes" id="UP000317650">
    <property type="component" value="Chromosome 4"/>
</dbReference>
<feature type="domain" description="START" evidence="3">
    <location>
        <begin position="56"/>
        <end position="151"/>
    </location>
</feature>
<dbReference type="Gene3D" id="3.30.530.20">
    <property type="match status" value="1"/>
</dbReference>
<gene>
    <name evidence="4" type="ORF">C4D60_Mb04t09260</name>
</gene>
<dbReference type="PANTHER" id="PTHR19308:SF13">
    <property type="entry name" value="OS02G0468400 PROTEIN"/>
    <property type="match status" value="1"/>
</dbReference>
<evidence type="ECO:0000313" key="5">
    <source>
        <dbReference type="Proteomes" id="UP000317650"/>
    </source>
</evidence>
<dbReference type="GO" id="GO:0005737">
    <property type="term" value="C:cytoplasm"/>
    <property type="evidence" value="ECO:0007669"/>
    <property type="project" value="UniProtKB-ARBA"/>
</dbReference>
<feature type="chain" id="PRO_5020480081" description="START domain-containing protein" evidence="2">
    <location>
        <begin position="21"/>
        <end position="329"/>
    </location>
</feature>
<accession>A0A4S8KAS8</accession>
<evidence type="ECO:0000256" key="2">
    <source>
        <dbReference type="SAM" id="SignalP"/>
    </source>
</evidence>
<dbReference type="PROSITE" id="PS50848">
    <property type="entry name" value="START"/>
    <property type="match status" value="1"/>
</dbReference>
<dbReference type="PANTHER" id="PTHR19308">
    <property type="entry name" value="PHOSPHATIDYLCHOLINE TRANSFER PROTEIN"/>
    <property type="match status" value="1"/>
</dbReference>
<protein>
    <recommendedName>
        <fullName evidence="3">START domain-containing protein</fullName>
    </recommendedName>
</protein>
<evidence type="ECO:0000256" key="1">
    <source>
        <dbReference type="SAM" id="MobiDB-lite"/>
    </source>
</evidence>
<evidence type="ECO:0000259" key="3">
    <source>
        <dbReference type="PROSITE" id="PS50848"/>
    </source>
</evidence>
<sequence length="329" mass="37292">MFLVSWQLLRLFFCCRRSVAISGAYFKGGSSARVSNLITDADLRDLTISLEGKLKRNERWEDLIDKSSNLVSYKAKFFRPKDGPLKFYSVTTFEKCSAELLRDFYMDNQYRIKWDNIVIHHEQLQVDENSGTEIGRCIKKFPLLTPKEYILAWRVWEGKDKTFYCFTKVKLSVTVPGRDACEMTLVHQEDAGINIEMVKLGFAKGAWSYVSKMNNALREYSSCSPIHLTPVSTLHRLIKKIPPELEANADTSVEEVPKRSSSVSGRRSRANISQKKPSRSPKRWILANGLLLLGGIICLSRGGRSTTVGTQLAVPCILKKLMKHGTESS</sequence>
<reference evidence="4 5" key="1">
    <citation type="journal article" date="2019" name="Nat. Plants">
        <title>Genome sequencing of Musa balbisiana reveals subgenome evolution and function divergence in polyploid bananas.</title>
        <authorList>
            <person name="Yao X."/>
        </authorList>
    </citation>
    <scope>NUCLEOTIDE SEQUENCE [LARGE SCALE GENOMIC DNA]</scope>
    <source>
        <strain evidence="5">cv. DH-PKW</strain>
        <tissue evidence="4">Leaves</tissue>
    </source>
</reference>
<feature type="region of interest" description="Disordered" evidence="1">
    <location>
        <begin position="249"/>
        <end position="278"/>
    </location>
</feature>
<dbReference type="InterPro" id="IPR002913">
    <property type="entry name" value="START_lipid-bd_dom"/>
</dbReference>
<dbReference type="EMBL" id="PYDT01000001">
    <property type="protein sequence ID" value="THU72167.1"/>
    <property type="molecule type" value="Genomic_DNA"/>
</dbReference>
<comment type="caution">
    <text evidence="4">The sequence shown here is derived from an EMBL/GenBank/DDBJ whole genome shotgun (WGS) entry which is preliminary data.</text>
</comment>
<dbReference type="InterPro" id="IPR023393">
    <property type="entry name" value="START-like_dom_sf"/>
</dbReference>
<dbReference type="AlphaFoldDB" id="A0A4S8KAS8"/>
<dbReference type="InterPro" id="IPR051213">
    <property type="entry name" value="START_lipid_transfer"/>
</dbReference>
<name>A0A4S8KAS8_MUSBA</name>
<evidence type="ECO:0000313" key="4">
    <source>
        <dbReference type="EMBL" id="THU72167.1"/>
    </source>
</evidence>
<dbReference type="SUPFAM" id="SSF55961">
    <property type="entry name" value="Bet v1-like"/>
    <property type="match status" value="1"/>
</dbReference>
<dbReference type="GO" id="GO:0008289">
    <property type="term" value="F:lipid binding"/>
    <property type="evidence" value="ECO:0007669"/>
    <property type="project" value="InterPro"/>
</dbReference>
<dbReference type="STRING" id="52838.A0A4S8KAS8"/>
<keyword evidence="2" id="KW-0732">Signal</keyword>
<keyword evidence="5" id="KW-1185">Reference proteome</keyword>
<feature type="signal peptide" evidence="2">
    <location>
        <begin position="1"/>
        <end position="20"/>
    </location>
</feature>
<organism evidence="4 5">
    <name type="scientific">Musa balbisiana</name>
    <name type="common">Banana</name>
    <dbReference type="NCBI Taxonomy" id="52838"/>
    <lineage>
        <taxon>Eukaryota</taxon>
        <taxon>Viridiplantae</taxon>
        <taxon>Streptophyta</taxon>
        <taxon>Embryophyta</taxon>
        <taxon>Tracheophyta</taxon>
        <taxon>Spermatophyta</taxon>
        <taxon>Magnoliopsida</taxon>
        <taxon>Liliopsida</taxon>
        <taxon>Zingiberales</taxon>
        <taxon>Musaceae</taxon>
        <taxon>Musa</taxon>
    </lineage>
</organism>
<proteinExistence type="predicted"/>